<proteinExistence type="predicted"/>
<dbReference type="RefSeq" id="WP_188086078.1">
    <property type="nucleotide sequence ID" value="NZ_JACVFC010000001.1"/>
</dbReference>
<dbReference type="EMBL" id="JACVFC010000001">
    <property type="protein sequence ID" value="MBC9928920.1"/>
    <property type="molecule type" value="Genomic_DNA"/>
</dbReference>
<name>A0ABR7TG74_9BACT</name>
<organism evidence="1 2">
    <name type="scientific">Chitinophaga qingshengii</name>
    <dbReference type="NCBI Taxonomy" id="1569794"/>
    <lineage>
        <taxon>Bacteria</taxon>
        <taxon>Pseudomonadati</taxon>
        <taxon>Bacteroidota</taxon>
        <taxon>Chitinophagia</taxon>
        <taxon>Chitinophagales</taxon>
        <taxon>Chitinophagaceae</taxon>
        <taxon>Chitinophaga</taxon>
    </lineage>
</organism>
<dbReference type="NCBIfam" id="NF008498">
    <property type="entry name" value="PRK11408.1-5"/>
    <property type="match status" value="1"/>
</dbReference>
<reference evidence="1 2" key="1">
    <citation type="submission" date="2020-09" db="EMBL/GenBank/DDBJ databases">
        <title>Genome sequences of type strains of Chitinophaga qingshengii and Chitinophaga varians.</title>
        <authorList>
            <person name="Kittiwongwattana C."/>
        </authorList>
    </citation>
    <scope>NUCLEOTIDE SEQUENCE [LARGE SCALE GENOMIC DNA]</scope>
    <source>
        <strain evidence="1 2">JCM 30026</strain>
    </source>
</reference>
<evidence type="ECO:0000313" key="1">
    <source>
        <dbReference type="EMBL" id="MBC9928920.1"/>
    </source>
</evidence>
<dbReference type="InterPro" id="IPR021239">
    <property type="entry name" value="DUF2625"/>
</dbReference>
<gene>
    <name evidence="1" type="ORF">ICL07_00955</name>
</gene>
<sequence length="240" mass="27344">MHDHHYNLLGVTRLFVTNSVAKKTMEALINLEEPGWELVTSWLENATNQVVVLPVTQNKARETLYEVQVSTRSPMGAIIFSSGGILVDHGWIRILGSGHPSLDRTLHTWNLEKTIFPEEHTGFLLIADDAVGGYFAINSGGLGEDMGKVYYFDPTTLEWEPLELTYTEFLLFCFEGDIAGFYKDLRWEDWQAEVSTLNGNEVFAFYPMLWTVQGSDVNTSSRRKVPVEEHYRFTAEMSHQ</sequence>
<protein>
    <submittedName>
        <fullName evidence="1">DUF2625 domain-containing protein</fullName>
    </submittedName>
</protein>
<keyword evidence="2" id="KW-1185">Reference proteome</keyword>
<comment type="caution">
    <text evidence="1">The sequence shown here is derived from an EMBL/GenBank/DDBJ whole genome shotgun (WGS) entry which is preliminary data.</text>
</comment>
<dbReference type="Pfam" id="PF10946">
    <property type="entry name" value="DUF2625"/>
    <property type="match status" value="1"/>
</dbReference>
<dbReference type="Proteomes" id="UP000659124">
    <property type="component" value="Unassembled WGS sequence"/>
</dbReference>
<evidence type="ECO:0000313" key="2">
    <source>
        <dbReference type="Proteomes" id="UP000659124"/>
    </source>
</evidence>
<accession>A0ABR7TG74</accession>